<feature type="transmembrane region" description="Helical" evidence="1">
    <location>
        <begin position="577"/>
        <end position="600"/>
    </location>
</feature>
<dbReference type="EMBL" id="BK014980">
    <property type="protein sequence ID" value="DAD85347.1"/>
    <property type="molecule type" value="Genomic_DNA"/>
</dbReference>
<keyword evidence="1" id="KW-1133">Transmembrane helix</keyword>
<keyword evidence="1" id="KW-0812">Transmembrane</keyword>
<evidence type="ECO:0008006" key="3">
    <source>
        <dbReference type="Google" id="ProtNLM"/>
    </source>
</evidence>
<keyword evidence="1" id="KW-0472">Membrane</keyword>
<evidence type="ECO:0000313" key="2">
    <source>
        <dbReference type="EMBL" id="DAD85347.1"/>
    </source>
</evidence>
<reference evidence="2" key="1">
    <citation type="journal article" date="2021" name="Proc. Natl. Acad. Sci. U.S.A.">
        <title>A Catalog of Tens of Thousands of Viruses from Human Metagenomes Reveals Hidden Associations with Chronic Diseases.</title>
        <authorList>
            <person name="Tisza M.J."/>
            <person name="Buck C.B."/>
        </authorList>
    </citation>
    <scope>NUCLEOTIDE SEQUENCE</scope>
    <source>
        <strain evidence="2">Ct8Ri8</strain>
    </source>
</reference>
<organism evidence="2">
    <name type="scientific">Siphoviridae sp. ct8Ri8</name>
    <dbReference type="NCBI Taxonomy" id="2826170"/>
    <lineage>
        <taxon>Viruses</taxon>
        <taxon>Duplodnaviria</taxon>
        <taxon>Heunggongvirae</taxon>
        <taxon>Uroviricota</taxon>
        <taxon>Caudoviricetes</taxon>
    </lineage>
</organism>
<protein>
    <recommendedName>
        <fullName evidence="3">Tape measure protein</fullName>
    </recommendedName>
</protein>
<sequence>MATAEEIMLTFFGKDEVSNVAKNIDKNVQSMGSRALTAGNDINSGLLQVSSGLDSMVSKVNGGKTAMDNIFGTSSKAETNSVLLKMMSSTSEAASKLNQHVDDVTNSSLVSMQSLIPAMNAFKTATGATDQQIYDATEAMAGFGAKVLAQTGSTELAETAMMDLSKGIKGACASLDQYGITVDALKSTGLWDGDENDIEGYMAAVQQLTGDTKELMETNEGLDKQLEKQFSSAGKKLGNEFLPGIKDAKRALIDLNKATGGGLFASMLGATAVVDTASTWGQTITNMANGVKNLQEGVGKLKSVWKSVTSAVKGTEAAVEGVADATNTVSNVSDIAAGGAQVAGGVTESKASIGATGAEAGLSAFDALKKDNDKYREEAGTLLKDLEKNGELGNKVQNTSNKVYSKDLLKNPKGIKDQVSDGWDSSIINRIKNYSKSQEEISDALDTAIDGVDIVADKSKGMKKSGQAMEGLSEVAGMIPAGVGAEAAAGATEATAASAGLSGLGASISSMLAPLLTVAAVVAIMIPVVVALAAEALIFIRALAEVFKALNFDKLDLSGDIDGLKQIGVAIWELCKAMAAVVATSWLTMVYQGISAIMLFNDPIKVAVDELKKTATLVKGFSDITIPENVPSNLQALSTSLGAVAKAMWSLESVGVSVLAGSVLTLNGYLGTLSQNLVIAKKELTESAKQINGMSDLDTIDEGVASKLEAVTSSLANVGKAMGALSDVNWDINMGNIVNLGGAFGTITSHLEDAKDEIIKAAPVINQFSSLPDIDQSAGEKLKKVSDGIKNVADSLKNLNSLSSSMGGDNGALGTILKKLQLGASIRAAKSALTDAAKQLQGLKDLPDIPDGIKTKLSKIGSTTATVINTLKPLTSIQNMNVNSASIASKVAQARYAISNSAIHLASLAGISTIPDDIPTKLSKVGSTAATLINTLKPLTSIANSEVNAGAINTKVAQARYAISNAATHIASLAGISTIPENIGETLNRVSTSARQVATAATNLNTIPVVTATSANIMLAVIAIKTAIMQLNSLAGTTLNGGIGALLTSVTNALNQLKTTLYAMSGGFYSAGANIGLSIVNGVNTGLAPLSGITIARVASATNSAVGTGRSGGAKIGRAVTQGFKQNLKMAQAMKQEMSYVTQAVNNGISAAKTAARNGAQDVVAEFKRGIETGSPGAMAWATYDEMNYINDFIVSEGKNVVASAKRLGQNIVTGFGNPSLNVGLGNVPTNYNLEQLHGMGTLTSTAQWGKSIQNVELHIHEGAVQLDARNLTTRESKQIMINALEGLDAVTNINIKGIGA</sequence>
<proteinExistence type="predicted"/>
<accession>A0A8S5MTR9</accession>
<evidence type="ECO:0000256" key="1">
    <source>
        <dbReference type="SAM" id="Phobius"/>
    </source>
</evidence>
<feature type="transmembrane region" description="Helical" evidence="1">
    <location>
        <begin position="511"/>
        <end position="540"/>
    </location>
</feature>
<name>A0A8S5MTR9_9CAUD</name>